<feature type="transmembrane region" description="Helical" evidence="6">
    <location>
        <begin position="175"/>
        <end position="196"/>
    </location>
</feature>
<protein>
    <recommendedName>
        <fullName evidence="6">Probable membrane transporter protein</fullName>
    </recommendedName>
</protein>
<dbReference type="AlphaFoldDB" id="A0A1Y0CV74"/>
<reference evidence="8" key="1">
    <citation type="submission" date="2017-05" db="EMBL/GenBank/DDBJ databases">
        <authorList>
            <person name="Sung H."/>
        </authorList>
    </citation>
    <scope>NUCLEOTIDE SEQUENCE [LARGE SCALE GENOMIC DNA]</scope>
    <source>
        <strain evidence="8">AMac2203</strain>
    </source>
</reference>
<evidence type="ECO:0000256" key="2">
    <source>
        <dbReference type="ARBA" id="ARBA00009142"/>
    </source>
</evidence>
<dbReference type="PANTHER" id="PTHR43483:SF3">
    <property type="entry name" value="MEMBRANE TRANSPORTER PROTEIN HI_0806-RELATED"/>
    <property type="match status" value="1"/>
</dbReference>
<name>A0A1Y0CV74_9GAMM</name>
<comment type="subcellular location">
    <subcellularLocation>
        <location evidence="6">Cell membrane</location>
        <topology evidence="6">Multi-pass membrane protein</topology>
    </subcellularLocation>
    <subcellularLocation>
        <location evidence="1">Membrane</location>
        <topology evidence="1">Multi-pass membrane protein</topology>
    </subcellularLocation>
</comment>
<dbReference type="GO" id="GO:0005886">
    <property type="term" value="C:plasma membrane"/>
    <property type="evidence" value="ECO:0007669"/>
    <property type="project" value="UniProtKB-SubCell"/>
</dbReference>
<dbReference type="KEGG" id="ocm:CBP12_02960"/>
<evidence type="ECO:0000256" key="1">
    <source>
        <dbReference type="ARBA" id="ARBA00004141"/>
    </source>
</evidence>
<dbReference type="Pfam" id="PF01925">
    <property type="entry name" value="TauE"/>
    <property type="match status" value="1"/>
</dbReference>
<evidence type="ECO:0000256" key="5">
    <source>
        <dbReference type="ARBA" id="ARBA00023136"/>
    </source>
</evidence>
<feature type="transmembrane region" description="Helical" evidence="6">
    <location>
        <begin position="45"/>
        <end position="67"/>
    </location>
</feature>
<feature type="transmembrane region" description="Helical" evidence="6">
    <location>
        <begin position="242"/>
        <end position="261"/>
    </location>
</feature>
<keyword evidence="8" id="KW-1185">Reference proteome</keyword>
<feature type="transmembrane region" description="Helical" evidence="6">
    <location>
        <begin position="208"/>
        <end position="230"/>
    </location>
</feature>
<feature type="transmembrane region" description="Helical" evidence="6">
    <location>
        <begin position="79"/>
        <end position="97"/>
    </location>
</feature>
<keyword evidence="3 6" id="KW-0812">Transmembrane</keyword>
<keyword evidence="5 6" id="KW-0472">Membrane</keyword>
<dbReference type="InterPro" id="IPR002781">
    <property type="entry name" value="TM_pro_TauE-like"/>
</dbReference>
<keyword evidence="6" id="KW-1003">Cell membrane</keyword>
<dbReference type="PANTHER" id="PTHR43483">
    <property type="entry name" value="MEMBRANE TRANSPORTER PROTEIN HI_0806-RELATED"/>
    <property type="match status" value="1"/>
</dbReference>
<feature type="transmembrane region" description="Helical" evidence="6">
    <location>
        <begin position="6"/>
        <end position="33"/>
    </location>
</feature>
<evidence type="ECO:0000256" key="6">
    <source>
        <dbReference type="RuleBase" id="RU363041"/>
    </source>
</evidence>
<keyword evidence="4 6" id="KW-1133">Transmembrane helix</keyword>
<accession>A0A1Y0CV74</accession>
<sequence length="263" mass="27120">MTWLMYIALGAFAGTLAGLFGVGGGLIIVPVLIISFKLQGIGGDLVTHMAVGTSLATIVFTSMSAIHTHHGRKAIDWRLAAMMSVGIVVGVWLGGYTADKLSGPLLQRLIGLFAWVMAAQMLFGLAPKGGASLPGKPMQAAAGGVIGWASGIFGIGGGSLTVPYLTWCSVPMQRAVAVSAVCGFPIALVGALSYVVHGMGHEALPPRSWGYVYLPALIGVSVASMPFARLGATWAHKLSAVALKRAFAAFLVIVGAKFLLFPG</sequence>
<dbReference type="RefSeq" id="WP_086962800.1">
    <property type="nucleotide sequence ID" value="NZ_CP021376.1"/>
</dbReference>
<evidence type="ECO:0000313" key="7">
    <source>
        <dbReference type="EMBL" id="ART79231.1"/>
    </source>
</evidence>
<organism evidence="7 8">
    <name type="scientific">Oceanisphaera avium</name>
    <dbReference type="NCBI Taxonomy" id="1903694"/>
    <lineage>
        <taxon>Bacteria</taxon>
        <taxon>Pseudomonadati</taxon>
        <taxon>Pseudomonadota</taxon>
        <taxon>Gammaproteobacteria</taxon>
        <taxon>Aeromonadales</taxon>
        <taxon>Aeromonadaceae</taxon>
        <taxon>Oceanisphaera</taxon>
    </lineage>
</organism>
<evidence type="ECO:0000313" key="8">
    <source>
        <dbReference type="Proteomes" id="UP000243793"/>
    </source>
</evidence>
<gene>
    <name evidence="7" type="ORF">CBP12_02960</name>
</gene>
<comment type="similarity">
    <text evidence="2 6">Belongs to the 4-toluene sulfonate uptake permease (TSUP) (TC 2.A.102) family.</text>
</comment>
<dbReference type="OrthoDB" id="457670at2"/>
<dbReference type="EMBL" id="CP021376">
    <property type="protein sequence ID" value="ART79231.1"/>
    <property type="molecule type" value="Genomic_DNA"/>
</dbReference>
<feature type="transmembrane region" description="Helical" evidence="6">
    <location>
        <begin position="146"/>
        <end position="168"/>
    </location>
</feature>
<evidence type="ECO:0000256" key="3">
    <source>
        <dbReference type="ARBA" id="ARBA00022692"/>
    </source>
</evidence>
<evidence type="ECO:0000256" key="4">
    <source>
        <dbReference type="ARBA" id="ARBA00022989"/>
    </source>
</evidence>
<feature type="transmembrane region" description="Helical" evidence="6">
    <location>
        <begin position="109"/>
        <end position="126"/>
    </location>
</feature>
<dbReference type="Proteomes" id="UP000243793">
    <property type="component" value="Chromosome"/>
</dbReference>
<proteinExistence type="inferred from homology"/>